<keyword evidence="6" id="KW-1185">Reference proteome</keyword>
<dbReference type="PANTHER" id="PTHR12526">
    <property type="entry name" value="GLYCOSYLTRANSFERASE"/>
    <property type="match status" value="1"/>
</dbReference>
<keyword evidence="2 5" id="KW-0808">Transferase</keyword>
<evidence type="ECO:0000256" key="1">
    <source>
        <dbReference type="ARBA" id="ARBA00022676"/>
    </source>
</evidence>
<evidence type="ECO:0000259" key="4">
    <source>
        <dbReference type="Pfam" id="PF13439"/>
    </source>
</evidence>
<protein>
    <submittedName>
        <fullName evidence="5">Glycosyltransferase</fullName>
        <ecNumber evidence="5">2.4.-.-</ecNumber>
    </submittedName>
</protein>
<dbReference type="EMBL" id="CP147846">
    <property type="protein sequence ID" value="WXG68937.1"/>
    <property type="molecule type" value="Genomic_DNA"/>
</dbReference>
<evidence type="ECO:0000259" key="3">
    <source>
        <dbReference type="Pfam" id="PF00534"/>
    </source>
</evidence>
<dbReference type="Proteomes" id="UP001432000">
    <property type="component" value="Chromosome"/>
</dbReference>
<accession>A0ABZ2PJ96</accession>
<dbReference type="Pfam" id="PF00534">
    <property type="entry name" value="Glycos_transf_1"/>
    <property type="match status" value="1"/>
</dbReference>
<dbReference type="PANTHER" id="PTHR12526:SF595">
    <property type="entry name" value="BLL5217 PROTEIN"/>
    <property type="match status" value="1"/>
</dbReference>
<feature type="domain" description="Glycosyltransferase subfamily 4-like N-terminal" evidence="4">
    <location>
        <begin position="24"/>
        <end position="179"/>
    </location>
</feature>
<dbReference type="InterPro" id="IPR001296">
    <property type="entry name" value="Glyco_trans_1"/>
</dbReference>
<dbReference type="Gene3D" id="3.40.50.2000">
    <property type="entry name" value="Glycogen Phosphorylase B"/>
    <property type="match status" value="2"/>
</dbReference>
<sequence>MTSGRLSVALIASNRFPIAQPFAGGLEAHIWHLTRELVRSGHRVTLFAGPGSDPDLPSDLLDVQQLQLTQWAKSDVSMPSDDFMSDHHAYQRLMLDLASDHRFDIVHNHSLHYLPVAMASTLTTPFLTTLHTPPTPWIESAVAASDGNSGRFAAVSRHTASMWHTVLSEVDIVPNGVGVDDWPAGDGGPYLVWSGRFTPEKGPHVAIEAAEMAGYPLKLAGPISDPDYFFREVGPRLGERTTYVGHLEQRELAGLVGGAAAVLATPLWDEPYGLVVAEALACGTPVAAFARGGIPEIVSTDSGVLVPPGDVRALAAAVARATELPRAGVRAHAERHCSARTMVDAYIALYRDMLGASVARLPHGHRHHSGSRTQTSALTLTADCI</sequence>
<feature type="domain" description="Glycosyl transferase family 1" evidence="3">
    <location>
        <begin position="186"/>
        <end position="325"/>
    </location>
</feature>
<organism evidence="5 6">
    <name type="scientific">Rhodococcus sovatensis</name>
    <dbReference type="NCBI Taxonomy" id="1805840"/>
    <lineage>
        <taxon>Bacteria</taxon>
        <taxon>Bacillati</taxon>
        <taxon>Actinomycetota</taxon>
        <taxon>Actinomycetes</taxon>
        <taxon>Mycobacteriales</taxon>
        <taxon>Nocardiaceae</taxon>
        <taxon>Rhodococcus</taxon>
    </lineage>
</organism>
<dbReference type="InterPro" id="IPR028098">
    <property type="entry name" value="Glyco_trans_4-like_N"/>
</dbReference>
<dbReference type="GO" id="GO:0016757">
    <property type="term" value="F:glycosyltransferase activity"/>
    <property type="evidence" value="ECO:0007669"/>
    <property type="project" value="UniProtKB-KW"/>
</dbReference>
<name>A0ABZ2PJ96_9NOCA</name>
<keyword evidence="1 5" id="KW-0328">Glycosyltransferase</keyword>
<reference evidence="5 6" key="1">
    <citation type="submission" date="2024-03" db="EMBL/GenBank/DDBJ databases">
        <title>Natural products discovery in diverse microorganisms through a two-stage MS feature dereplication strategy.</title>
        <authorList>
            <person name="Zhang R."/>
        </authorList>
    </citation>
    <scope>NUCLEOTIDE SEQUENCE [LARGE SCALE GENOMIC DNA]</scope>
    <source>
        <strain evidence="5 6">18930</strain>
    </source>
</reference>
<dbReference type="Pfam" id="PF13439">
    <property type="entry name" value="Glyco_transf_4"/>
    <property type="match status" value="1"/>
</dbReference>
<evidence type="ECO:0000313" key="5">
    <source>
        <dbReference type="EMBL" id="WXG68937.1"/>
    </source>
</evidence>
<gene>
    <name evidence="5" type="ORF">WDS16_27840</name>
</gene>
<proteinExistence type="predicted"/>
<dbReference type="EC" id="2.4.-.-" evidence="5"/>
<evidence type="ECO:0000256" key="2">
    <source>
        <dbReference type="ARBA" id="ARBA00022679"/>
    </source>
</evidence>
<evidence type="ECO:0000313" key="6">
    <source>
        <dbReference type="Proteomes" id="UP001432000"/>
    </source>
</evidence>
<dbReference type="SUPFAM" id="SSF53756">
    <property type="entry name" value="UDP-Glycosyltransferase/glycogen phosphorylase"/>
    <property type="match status" value="1"/>
</dbReference>